<name>A0A1S1HFL4_9SPHN</name>
<feature type="domain" description="Response regulatory" evidence="7">
    <location>
        <begin position="1"/>
        <end position="117"/>
    </location>
</feature>
<dbReference type="InterPro" id="IPR011006">
    <property type="entry name" value="CheY-like_superfamily"/>
</dbReference>
<feature type="domain" description="CheB-type methylesterase" evidence="8">
    <location>
        <begin position="155"/>
        <end position="345"/>
    </location>
</feature>
<evidence type="ECO:0000259" key="8">
    <source>
        <dbReference type="PROSITE" id="PS50122"/>
    </source>
</evidence>
<dbReference type="AlphaFoldDB" id="A0A1S1HFL4"/>
<dbReference type="RefSeq" id="WP_015457465.1">
    <property type="nucleotide sequence ID" value="NZ_MIPT01000001.1"/>
</dbReference>
<dbReference type="PIRSF" id="PIRSF000876">
    <property type="entry name" value="RR_chemtxs_CheB"/>
    <property type="match status" value="1"/>
</dbReference>
<dbReference type="InterPro" id="IPR001789">
    <property type="entry name" value="Sig_transdc_resp-reg_receiver"/>
</dbReference>
<dbReference type="Gene3D" id="3.40.50.2300">
    <property type="match status" value="1"/>
</dbReference>
<evidence type="ECO:0000256" key="4">
    <source>
        <dbReference type="ARBA" id="ARBA00048267"/>
    </source>
</evidence>
<dbReference type="PANTHER" id="PTHR42872:SF3">
    <property type="entry name" value="PROTEIN-GLUTAMATE METHYLESTERASE_PROTEIN-GLUTAMINE GLUTAMINASE 1"/>
    <property type="match status" value="1"/>
</dbReference>
<evidence type="ECO:0000256" key="6">
    <source>
        <dbReference type="PROSITE-ProRule" id="PRU00169"/>
    </source>
</evidence>
<feature type="active site" evidence="5">
    <location>
        <position position="164"/>
    </location>
</feature>
<keyword evidence="1 5" id="KW-0145">Chemotaxis</keyword>
<dbReference type="GO" id="GO:0005737">
    <property type="term" value="C:cytoplasm"/>
    <property type="evidence" value="ECO:0007669"/>
    <property type="project" value="InterPro"/>
</dbReference>
<proteinExistence type="predicted"/>
<dbReference type="GO" id="GO:0000156">
    <property type="term" value="F:phosphorelay response regulator activity"/>
    <property type="evidence" value="ECO:0007669"/>
    <property type="project" value="InterPro"/>
</dbReference>
<dbReference type="SUPFAM" id="SSF52172">
    <property type="entry name" value="CheY-like"/>
    <property type="match status" value="1"/>
</dbReference>
<keyword evidence="10" id="KW-1185">Reference proteome</keyword>
<dbReference type="CDD" id="cd17541">
    <property type="entry name" value="REC_CheB-like"/>
    <property type="match status" value="1"/>
</dbReference>
<dbReference type="CDD" id="cd16432">
    <property type="entry name" value="CheB_Rec"/>
    <property type="match status" value="1"/>
</dbReference>
<dbReference type="PANTHER" id="PTHR42872">
    <property type="entry name" value="PROTEIN-GLUTAMATE METHYLESTERASE/PROTEIN-GLUTAMINE GLUTAMINASE"/>
    <property type="match status" value="1"/>
</dbReference>
<dbReference type="Proteomes" id="UP000179467">
    <property type="component" value="Unassembled WGS sequence"/>
</dbReference>
<dbReference type="EC" id="3.1.1.61" evidence="3"/>
<feature type="active site" evidence="5">
    <location>
        <position position="191"/>
    </location>
</feature>
<evidence type="ECO:0000256" key="2">
    <source>
        <dbReference type="ARBA" id="ARBA00022801"/>
    </source>
</evidence>
<dbReference type="EMBL" id="MIPT01000001">
    <property type="protein sequence ID" value="OHT20927.1"/>
    <property type="molecule type" value="Genomic_DNA"/>
</dbReference>
<feature type="modified residue" description="4-aspartylphosphate" evidence="6">
    <location>
        <position position="50"/>
    </location>
</feature>
<organism evidence="9 10">
    <name type="scientific">Edaphosphingomonas haloaromaticamans</name>
    <dbReference type="NCBI Taxonomy" id="653954"/>
    <lineage>
        <taxon>Bacteria</taxon>
        <taxon>Pseudomonadati</taxon>
        <taxon>Pseudomonadota</taxon>
        <taxon>Alphaproteobacteria</taxon>
        <taxon>Sphingomonadales</taxon>
        <taxon>Rhizorhabdaceae</taxon>
        <taxon>Edaphosphingomonas</taxon>
    </lineage>
</organism>
<reference evidence="9 10" key="1">
    <citation type="submission" date="2016-09" db="EMBL/GenBank/DDBJ databases">
        <title>Metabolic pathway, cell adaptation mechanisms and a novel monoxygenase revealed through proteogenomic-transcription analysis of a Sphingomonas haloaromaticamans strain degrading the fungicide ortho-phenylphenol.</title>
        <authorList>
            <person name="Perruchon C."/>
            <person name="Papadopoulou E.S."/>
            <person name="Rousidou C."/>
            <person name="Vasileiadis S."/>
            <person name="Tanou G."/>
            <person name="Amoutzias G."/>
            <person name="Molassiotis A."/>
            <person name="Karpouzas D.G."/>
        </authorList>
    </citation>
    <scope>NUCLEOTIDE SEQUENCE [LARGE SCALE GENOMIC DNA]</scope>
    <source>
        <strain evidence="9 10">P3</strain>
    </source>
</reference>
<protein>
    <recommendedName>
        <fullName evidence="3">protein-glutamate methylesterase</fullName>
        <ecNumber evidence="3">3.1.1.61</ecNumber>
    </recommendedName>
</protein>
<keyword evidence="2 5" id="KW-0378">Hydrolase</keyword>
<evidence type="ECO:0000313" key="9">
    <source>
        <dbReference type="EMBL" id="OHT20927.1"/>
    </source>
</evidence>
<dbReference type="Gene3D" id="3.40.50.180">
    <property type="entry name" value="Methylesterase CheB, C-terminal domain"/>
    <property type="match status" value="1"/>
</dbReference>
<dbReference type="SUPFAM" id="SSF52738">
    <property type="entry name" value="Methylesterase CheB, C-terminal domain"/>
    <property type="match status" value="1"/>
</dbReference>
<dbReference type="PROSITE" id="PS50110">
    <property type="entry name" value="RESPONSE_REGULATORY"/>
    <property type="match status" value="1"/>
</dbReference>
<gene>
    <name evidence="9" type="primary">cheB_2</name>
    <name evidence="9" type="ORF">BHE75_02932</name>
</gene>
<dbReference type="Pfam" id="PF01339">
    <property type="entry name" value="CheB_methylest"/>
    <property type="match status" value="1"/>
</dbReference>
<evidence type="ECO:0000259" key="7">
    <source>
        <dbReference type="PROSITE" id="PS50110"/>
    </source>
</evidence>
<accession>A0A1S1HFL4</accession>
<dbReference type="NCBIfam" id="NF001965">
    <property type="entry name" value="PRK00742.1"/>
    <property type="match status" value="1"/>
</dbReference>
<dbReference type="InterPro" id="IPR035909">
    <property type="entry name" value="CheB_C"/>
</dbReference>
<keyword evidence="6" id="KW-0597">Phosphoprotein</keyword>
<dbReference type="InterPro" id="IPR000673">
    <property type="entry name" value="Sig_transdc_resp-reg_Me-estase"/>
</dbReference>
<sequence>MIVDDSIVARTVISRILEGHEAFDVVATAGHAGEALALLDQVRVDIILLDVEMPGMDGLTALPDLLARSHGARVLIVSSAAADGAAATIRALTLGAADTLLKPGAGNFAGRFAATLIERLLRIGHARPDPFGAVPAMPEPAEPRIAAETAPGNAPIACLAIGASTGGLHALADFFQELPADFSAPILITQHLPPVFMPYFASQLTEMAGRRAQVARDGMKLRPGELLVAPGDGHLGLVRIGSNVQVWIDRNPAPSGCLPSVDPMFAAIAAIYGSAAVAVVLTGMGRDGLIGAHNVASAGGEVLAQDSRTSVVWGMPGAVARAGLAAAVLPPAAIARRVAQRSGAARWN</sequence>
<evidence type="ECO:0000256" key="1">
    <source>
        <dbReference type="ARBA" id="ARBA00022500"/>
    </source>
</evidence>
<feature type="active site" evidence="5">
    <location>
        <position position="287"/>
    </location>
</feature>
<dbReference type="SMART" id="SM00448">
    <property type="entry name" value="REC"/>
    <property type="match status" value="1"/>
</dbReference>
<dbReference type="PROSITE" id="PS50122">
    <property type="entry name" value="CHEB"/>
    <property type="match status" value="1"/>
</dbReference>
<dbReference type="InterPro" id="IPR008248">
    <property type="entry name" value="CheB-like"/>
</dbReference>
<dbReference type="GO" id="GO:0008984">
    <property type="term" value="F:protein-glutamate methylesterase activity"/>
    <property type="evidence" value="ECO:0007669"/>
    <property type="project" value="UniProtKB-EC"/>
</dbReference>
<dbReference type="OrthoDB" id="9793421at2"/>
<comment type="catalytic activity">
    <reaction evidence="4">
        <text>[protein]-L-glutamate 5-O-methyl ester + H2O = L-glutamyl-[protein] + methanol + H(+)</text>
        <dbReference type="Rhea" id="RHEA:23236"/>
        <dbReference type="Rhea" id="RHEA-COMP:10208"/>
        <dbReference type="Rhea" id="RHEA-COMP:10311"/>
        <dbReference type="ChEBI" id="CHEBI:15377"/>
        <dbReference type="ChEBI" id="CHEBI:15378"/>
        <dbReference type="ChEBI" id="CHEBI:17790"/>
        <dbReference type="ChEBI" id="CHEBI:29973"/>
        <dbReference type="ChEBI" id="CHEBI:82795"/>
        <dbReference type="EC" id="3.1.1.61"/>
    </reaction>
</comment>
<evidence type="ECO:0000256" key="3">
    <source>
        <dbReference type="ARBA" id="ARBA00039140"/>
    </source>
</evidence>
<dbReference type="Pfam" id="PF00072">
    <property type="entry name" value="Response_reg"/>
    <property type="match status" value="1"/>
</dbReference>
<dbReference type="GO" id="GO:0006935">
    <property type="term" value="P:chemotaxis"/>
    <property type="evidence" value="ECO:0007669"/>
    <property type="project" value="UniProtKB-UniRule"/>
</dbReference>
<comment type="caution">
    <text evidence="9">The sequence shown here is derived from an EMBL/GenBank/DDBJ whole genome shotgun (WGS) entry which is preliminary data.</text>
</comment>
<evidence type="ECO:0000256" key="5">
    <source>
        <dbReference type="PROSITE-ProRule" id="PRU00050"/>
    </source>
</evidence>
<evidence type="ECO:0000313" key="10">
    <source>
        <dbReference type="Proteomes" id="UP000179467"/>
    </source>
</evidence>